<dbReference type="Pfam" id="PF00147">
    <property type="entry name" value="Fibrinogen_C"/>
    <property type="match status" value="1"/>
</dbReference>
<comment type="caution">
    <text evidence="5">The sequence shown here is derived from an EMBL/GenBank/DDBJ whole genome shotgun (WGS) entry which is preliminary data.</text>
</comment>
<name>A0A3S0ZCH3_ELYCH</name>
<sequence length="668" mass="74571">MEGRSCVILTLCVSCCLGLDLSIDREGLTLTGARKLCAILTCTETAWASTTNKDQLQAGSAVSLKTISSMSVFKTVSREGANEKRETVIATVTTEEPSVTRVADGRKLTGVLESGRASVRVELIKPEDCQSEFTCQVRGVDSQGREAVSKASVVQQSDQGGNQEHGATLATVQLLASTQQLVAQSVASLEDKIDQLQGHFNDRSASLENRMEDKIGQLEKNLNDRCDSFENRMEDKIERLQKDMRDQGDSFGSKMEDKMEKLLKEMRDHSDSFERRVDNKFNLLENRLEDKIDNNNHLNKLVQMDVKVSTSLAEFRSEAKTDIVSSLDVLRREVLHELKQALGNISNDVKGTLNQTVDLVTSLGNNFDLFKSYGQTNLLSMKNETTRIRDMLTSRENFSHGLWNRTLDLNSELLESFKDLESNNNNSMAETRSEFKELLSGLESKISSDLKSLTDVVVPGECKKGAIPLITSQSQFVHYSEAHPKNSLNVSFLCDTFTDGGGWVVIQRRATGNTDFNRNWADYKQGFGSFADDFWLGNDKIHTITRTGSYELRVVLTYKGKTAYAHYDRFSIADELNGFKLRIGAYDGTAGDSLSYHNGNQFTTIDSDNDLHKPANCATEHGGGWWFRACDYSNLNGKWALNSDYGVEWFAFTGADSASFTMMEIRQV</sequence>
<dbReference type="EMBL" id="RQTK01001154">
    <property type="protein sequence ID" value="RUS71812.1"/>
    <property type="molecule type" value="Genomic_DNA"/>
</dbReference>
<gene>
    <name evidence="5" type="ORF">EGW08_020419</name>
</gene>
<accession>A0A3S0ZCH3</accession>
<feature type="coiled-coil region" evidence="2">
    <location>
        <begin position="219"/>
        <end position="250"/>
    </location>
</feature>
<evidence type="ECO:0000256" key="2">
    <source>
        <dbReference type="SAM" id="Coils"/>
    </source>
</evidence>
<dbReference type="Gene3D" id="1.20.120.20">
    <property type="entry name" value="Apolipoprotein"/>
    <property type="match status" value="1"/>
</dbReference>
<dbReference type="OrthoDB" id="7972392at2759"/>
<dbReference type="InterPro" id="IPR002181">
    <property type="entry name" value="Fibrinogen_a/b/g_C_dom"/>
</dbReference>
<dbReference type="SMART" id="SM00186">
    <property type="entry name" value="FBG"/>
    <property type="match status" value="1"/>
</dbReference>
<dbReference type="PROSITE" id="PS51406">
    <property type="entry name" value="FIBRINOGEN_C_2"/>
    <property type="match status" value="1"/>
</dbReference>
<dbReference type="InterPro" id="IPR050373">
    <property type="entry name" value="Fibrinogen_C-term_domain"/>
</dbReference>
<evidence type="ECO:0000256" key="1">
    <source>
        <dbReference type="ARBA" id="ARBA00023157"/>
    </source>
</evidence>
<dbReference type="InterPro" id="IPR020837">
    <property type="entry name" value="Fibrinogen_CS"/>
</dbReference>
<dbReference type="STRING" id="188477.A0A3S0ZCH3"/>
<keyword evidence="1" id="KW-1015">Disulfide bond</keyword>
<keyword evidence="3" id="KW-0732">Signal</keyword>
<dbReference type="SUPFAM" id="SSF56496">
    <property type="entry name" value="Fibrinogen C-terminal domain-like"/>
    <property type="match status" value="1"/>
</dbReference>
<feature type="chain" id="PRO_5018684952" description="Fibrinogen C-terminal domain-containing protein" evidence="3">
    <location>
        <begin position="19"/>
        <end position="668"/>
    </location>
</feature>
<dbReference type="AlphaFoldDB" id="A0A3S0ZCH3"/>
<dbReference type="CDD" id="cd00087">
    <property type="entry name" value="FReD"/>
    <property type="match status" value="1"/>
</dbReference>
<organism evidence="5 6">
    <name type="scientific">Elysia chlorotica</name>
    <name type="common">Eastern emerald elysia</name>
    <name type="synonym">Sea slug</name>
    <dbReference type="NCBI Taxonomy" id="188477"/>
    <lineage>
        <taxon>Eukaryota</taxon>
        <taxon>Metazoa</taxon>
        <taxon>Spiralia</taxon>
        <taxon>Lophotrochozoa</taxon>
        <taxon>Mollusca</taxon>
        <taxon>Gastropoda</taxon>
        <taxon>Heterobranchia</taxon>
        <taxon>Euthyneura</taxon>
        <taxon>Panpulmonata</taxon>
        <taxon>Sacoglossa</taxon>
        <taxon>Placobranchoidea</taxon>
        <taxon>Plakobranchidae</taxon>
        <taxon>Elysia</taxon>
    </lineage>
</organism>
<dbReference type="InterPro" id="IPR036056">
    <property type="entry name" value="Fibrinogen-like_C"/>
</dbReference>
<dbReference type="Proteomes" id="UP000271974">
    <property type="component" value="Unassembled WGS sequence"/>
</dbReference>
<dbReference type="Gene3D" id="3.90.215.10">
    <property type="entry name" value="Gamma Fibrinogen, chain A, domain 1"/>
    <property type="match status" value="1"/>
</dbReference>
<keyword evidence="6" id="KW-1185">Reference proteome</keyword>
<feature type="signal peptide" evidence="3">
    <location>
        <begin position="1"/>
        <end position="18"/>
    </location>
</feature>
<dbReference type="GO" id="GO:0005615">
    <property type="term" value="C:extracellular space"/>
    <property type="evidence" value="ECO:0007669"/>
    <property type="project" value="TreeGrafter"/>
</dbReference>
<dbReference type="InterPro" id="IPR014716">
    <property type="entry name" value="Fibrinogen_a/b/g_C_1"/>
</dbReference>
<protein>
    <recommendedName>
        <fullName evidence="4">Fibrinogen C-terminal domain-containing protein</fullName>
    </recommendedName>
</protein>
<evidence type="ECO:0000313" key="5">
    <source>
        <dbReference type="EMBL" id="RUS71812.1"/>
    </source>
</evidence>
<keyword evidence="2" id="KW-0175">Coiled coil</keyword>
<reference evidence="5 6" key="1">
    <citation type="submission" date="2019-01" db="EMBL/GenBank/DDBJ databases">
        <title>A draft genome assembly of the solar-powered sea slug Elysia chlorotica.</title>
        <authorList>
            <person name="Cai H."/>
            <person name="Li Q."/>
            <person name="Fang X."/>
            <person name="Li J."/>
            <person name="Curtis N.E."/>
            <person name="Altenburger A."/>
            <person name="Shibata T."/>
            <person name="Feng M."/>
            <person name="Maeda T."/>
            <person name="Schwartz J.A."/>
            <person name="Shigenobu S."/>
            <person name="Lundholm N."/>
            <person name="Nishiyama T."/>
            <person name="Yang H."/>
            <person name="Hasebe M."/>
            <person name="Li S."/>
            <person name="Pierce S.K."/>
            <person name="Wang J."/>
        </authorList>
    </citation>
    <scope>NUCLEOTIDE SEQUENCE [LARGE SCALE GENOMIC DNA]</scope>
    <source>
        <strain evidence="5">EC2010</strain>
        <tissue evidence="5">Whole organism of an adult</tissue>
    </source>
</reference>
<evidence type="ECO:0000256" key="3">
    <source>
        <dbReference type="SAM" id="SignalP"/>
    </source>
</evidence>
<dbReference type="SUPFAM" id="SSF58113">
    <property type="entry name" value="Apolipoprotein A-I"/>
    <property type="match status" value="1"/>
</dbReference>
<feature type="domain" description="Fibrinogen C-terminal" evidence="4">
    <location>
        <begin position="453"/>
        <end position="668"/>
    </location>
</feature>
<dbReference type="PANTHER" id="PTHR19143">
    <property type="entry name" value="FIBRINOGEN/TENASCIN/ANGIOPOEITIN"/>
    <property type="match status" value="1"/>
</dbReference>
<proteinExistence type="predicted"/>
<dbReference type="PROSITE" id="PS00514">
    <property type="entry name" value="FIBRINOGEN_C_1"/>
    <property type="match status" value="1"/>
</dbReference>
<evidence type="ECO:0000313" key="6">
    <source>
        <dbReference type="Proteomes" id="UP000271974"/>
    </source>
</evidence>
<evidence type="ECO:0000259" key="4">
    <source>
        <dbReference type="PROSITE" id="PS51406"/>
    </source>
</evidence>